<reference evidence="1 2" key="2">
    <citation type="journal article" date="2022" name="Mol. Ecol. Resour.">
        <title>The genomes of chicory, endive, great burdock and yacon provide insights into Asteraceae paleo-polyploidization history and plant inulin production.</title>
        <authorList>
            <person name="Fan W."/>
            <person name="Wang S."/>
            <person name="Wang H."/>
            <person name="Wang A."/>
            <person name="Jiang F."/>
            <person name="Liu H."/>
            <person name="Zhao H."/>
            <person name="Xu D."/>
            <person name="Zhang Y."/>
        </authorList>
    </citation>
    <scope>NUCLEOTIDE SEQUENCE [LARGE SCALE GENOMIC DNA]</scope>
    <source>
        <strain evidence="2">cv. Punajuju</strain>
        <tissue evidence="1">Leaves</tissue>
    </source>
</reference>
<evidence type="ECO:0000313" key="2">
    <source>
        <dbReference type="Proteomes" id="UP001055811"/>
    </source>
</evidence>
<dbReference type="Proteomes" id="UP001055811">
    <property type="component" value="Linkage Group LG01"/>
</dbReference>
<evidence type="ECO:0000313" key="1">
    <source>
        <dbReference type="EMBL" id="KAI3788279.1"/>
    </source>
</evidence>
<gene>
    <name evidence="1" type="ORF">L2E82_01039</name>
</gene>
<sequence>MSFLTVGISLFLLLSTLVHPSSSNMHYEGAVSSFNTFDKKHKDIELPCEILMISFSFLFFKEKKVSQAPSDVTDNDVIWNKICYNDIVV</sequence>
<keyword evidence="2" id="KW-1185">Reference proteome</keyword>
<proteinExistence type="predicted"/>
<dbReference type="EMBL" id="CM042009">
    <property type="protein sequence ID" value="KAI3788279.1"/>
    <property type="molecule type" value="Genomic_DNA"/>
</dbReference>
<accession>A0ACB9GXT4</accession>
<comment type="caution">
    <text evidence="1">The sequence shown here is derived from an EMBL/GenBank/DDBJ whole genome shotgun (WGS) entry which is preliminary data.</text>
</comment>
<name>A0ACB9GXT4_CICIN</name>
<protein>
    <submittedName>
        <fullName evidence="1">Uncharacterized protein</fullName>
    </submittedName>
</protein>
<reference evidence="2" key="1">
    <citation type="journal article" date="2022" name="Mol. Ecol. Resour.">
        <title>The genomes of chicory, endive, great burdock and yacon provide insights into Asteraceae palaeo-polyploidization history and plant inulin production.</title>
        <authorList>
            <person name="Fan W."/>
            <person name="Wang S."/>
            <person name="Wang H."/>
            <person name="Wang A."/>
            <person name="Jiang F."/>
            <person name="Liu H."/>
            <person name="Zhao H."/>
            <person name="Xu D."/>
            <person name="Zhang Y."/>
        </authorList>
    </citation>
    <scope>NUCLEOTIDE SEQUENCE [LARGE SCALE GENOMIC DNA]</scope>
    <source>
        <strain evidence="2">cv. Punajuju</strain>
    </source>
</reference>
<organism evidence="1 2">
    <name type="scientific">Cichorium intybus</name>
    <name type="common">Chicory</name>
    <dbReference type="NCBI Taxonomy" id="13427"/>
    <lineage>
        <taxon>Eukaryota</taxon>
        <taxon>Viridiplantae</taxon>
        <taxon>Streptophyta</taxon>
        <taxon>Embryophyta</taxon>
        <taxon>Tracheophyta</taxon>
        <taxon>Spermatophyta</taxon>
        <taxon>Magnoliopsida</taxon>
        <taxon>eudicotyledons</taxon>
        <taxon>Gunneridae</taxon>
        <taxon>Pentapetalae</taxon>
        <taxon>asterids</taxon>
        <taxon>campanulids</taxon>
        <taxon>Asterales</taxon>
        <taxon>Asteraceae</taxon>
        <taxon>Cichorioideae</taxon>
        <taxon>Cichorieae</taxon>
        <taxon>Cichoriinae</taxon>
        <taxon>Cichorium</taxon>
    </lineage>
</organism>